<keyword evidence="2" id="KW-1185">Reference proteome</keyword>
<comment type="caution">
    <text evidence="1">The sequence shown here is derived from an EMBL/GenBank/DDBJ whole genome shotgun (WGS) entry which is preliminary data.</text>
</comment>
<organism evidence="1 2">
    <name type="scientific">Kingella bonacorsii</name>
    <dbReference type="NCBI Taxonomy" id="2796361"/>
    <lineage>
        <taxon>Bacteria</taxon>
        <taxon>Pseudomonadati</taxon>
        <taxon>Pseudomonadota</taxon>
        <taxon>Betaproteobacteria</taxon>
        <taxon>Neisseriales</taxon>
        <taxon>Neisseriaceae</taxon>
        <taxon>Kingella</taxon>
    </lineage>
</organism>
<protein>
    <submittedName>
        <fullName evidence="1">Biliverdin-producing heme oxygenase</fullName>
    </submittedName>
</protein>
<name>A0ABS1BRG1_9NEIS</name>
<reference evidence="1 2" key="1">
    <citation type="journal article" date="2021" name="Pathogens">
        <title>Isolation and Characterization of Kingella bonacorsii sp. nov., A Novel Kingella Species Detected in a Stable Periodontitis Subject.</title>
        <authorList>
            <person name="Antezack A."/>
            <person name="Boxberger M."/>
            <person name="Rolland C."/>
            <person name="Monnet-Corti V."/>
            <person name="La Scola B."/>
        </authorList>
    </citation>
    <scope>NUCLEOTIDE SEQUENCE [LARGE SCALE GENOMIC DNA]</scope>
    <source>
        <strain evidence="1 2">Marseille-Q4569</strain>
    </source>
</reference>
<dbReference type="RefSeq" id="WP_200521883.1">
    <property type="nucleotide sequence ID" value="NZ_JAEHNZ010000001.1"/>
</dbReference>
<gene>
    <name evidence="1" type="ORF">JDW22_04530</name>
</gene>
<accession>A0ABS1BRG1</accession>
<dbReference type="Proteomes" id="UP000614058">
    <property type="component" value="Unassembled WGS sequence"/>
</dbReference>
<proteinExistence type="predicted"/>
<evidence type="ECO:0000313" key="1">
    <source>
        <dbReference type="EMBL" id="MBK0395866.1"/>
    </source>
</evidence>
<dbReference type="SUPFAM" id="SSF48613">
    <property type="entry name" value="Heme oxygenase-like"/>
    <property type="match status" value="1"/>
</dbReference>
<dbReference type="Pfam" id="PF01126">
    <property type="entry name" value="Heme_oxygenase"/>
    <property type="match status" value="1"/>
</dbReference>
<dbReference type="InterPro" id="IPR016053">
    <property type="entry name" value="Haem_Oase-like"/>
</dbReference>
<evidence type="ECO:0000313" key="2">
    <source>
        <dbReference type="Proteomes" id="UP000614058"/>
    </source>
</evidence>
<sequence length="201" mass="22616">MSHHHHHSEKHEPRELAAFLKANTRATHQSVDDLVMSVQPFSTPENYTRFLQLQAVFHKIVDDVYKNPTLNQHIEGLAALARYDDVITDLRDLNAQEAHIRAAIPAPQGAEAIGWLYCAEGSNLGAAFLFKDAQNNLGYNESHGARHLAPHMDGRGKHWRAFVGKFNQLPLNAEEQETALKGALEAFAFYKVLLREIFEVA</sequence>
<dbReference type="Gene3D" id="1.20.910.10">
    <property type="entry name" value="Heme oxygenase-like"/>
    <property type="match status" value="1"/>
</dbReference>
<dbReference type="InterPro" id="IPR016084">
    <property type="entry name" value="Haem_Oase-like_multi-hlx"/>
</dbReference>
<dbReference type="EMBL" id="JAEHNZ010000001">
    <property type="protein sequence ID" value="MBK0395866.1"/>
    <property type="molecule type" value="Genomic_DNA"/>
</dbReference>